<evidence type="ECO:0000259" key="9">
    <source>
        <dbReference type="PROSITE" id="PS51192"/>
    </source>
</evidence>
<dbReference type="SMART" id="SM00487">
    <property type="entry name" value="DEXDc"/>
    <property type="match status" value="1"/>
</dbReference>
<dbReference type="PROSITE" id="PS51194">
    <property type="entry name" value="HELICASE_CTER"/>
    <property type="match status" value="1"/>
</dbReference>
<evidence type="ECO:0000256" key="3">
    <source>
        <dbReference type="ARBA" id="ARBA00022801"/>
    </source>
</evidence>
<dbReference type="PROSITE" id="PS51195">
    <property type="entry name" value="Q_MOTIF"/>
    <property type="match status" value="1"/>
</dbReference>
<keyword evidence="2 7" id="KW-0547">Nucleotide-binding</keyword>
<dbReference type="CDD" id="cd00268">
    <property type="entry name" value="DEADc"/>
    <property type="match status" value="1"/>
</dbReference>
<dbReference type="Gene3D" id="3.40.50.300">
    <property type="entry name" value="P-loop containing nucleotide triphosphate hydrolases"/>
    <property type="match status" value="2"/>
</dbReference>
<dbReference type="PROSITE" id="PS51192">
    <property type="entry name" value="HELICASE_ATP_BIND_1"/>
    <property type="match status" value="1"/>
</dbReference>
<dbReference type="InterPro" id="IPR001650">
    <property type="entry name" value="Helicase_C-like"/>
</dbReference>
<keyword evidence="13" id="KW-1185">Reference proteome</keyword>
<evidence type="ECO:0000256" key="4">
    <source>
        <dbReference type="ARBA" id="ARBA00022806"/>
    </source>
</evidence>
<feature type="domain" description="DEAD-box RNA helicase Q" evidence="11">
    <location>
        <begin position="34"/>
        <end position="62"/>
    </location>
</feature>
<feature type="compositionally biased region" description="Basic and acidic residues" evidence="8">
    <location>
        <begin position="496"/>
        <end position="517"/>
    </location>
</feature>
<feature type="compositionally biased region" description="Basic and acidic residues" evidence="8">
    <location>
        <begin position="440"/>
        <end position="489"/>
    </location>
</feature>
<dbReference type="Pfam" id="PF00270">
    <property type="entry name" value="DEAD"/>
    <property type="match status" value="1"/>
</dbReference>
<gene>
    <name evidence="12" type="ORF">ACETWP_13510</name>
</gene>
<dbReference type="PANTHER" id="PTHR47963">
    <property type="entry name" value="DEAD-BOX ATP-DEPENDENT RNA HELICASE 47, MITOCHONDRIAL"/>
    <property type="match status" value="1"/>
</dbReference>
<dbReference type="InterPro" id="IPR011545">
    <property type="entry name" value="DEAD/DEAH_box_helicase_dom"/>
</dbReference>
<dbReference type="InterPro" id="IPR014014">
    <property type="entry name" value="RNA_helicase_DEAD_Q_motif"/>
</dbReference>
<dbReference type="SMART" id="SM00490">
    <property type="entry name" value="HELICc"/>
    <property type="match status" value="1"/>
</dbReference>
<dbReference type="InterPro" id="IPR027417">
    <property type="entry name" value="P-loop_NTPase"/>
</dbReference>
<dbReference type="InterPro" id="IPR014001">
    <property type="entry name" value="Helicase_ATP-bd"/>
</dbReference>
<dbReference type="RefSeq" id="WP_373972778.1">
    <property type="nucleotide sequence ID" value="NZ_JBHDLJ010000012.1"/>
</dbReference>
<evidence type="ECO:0000313" key="13">
    <source>
        <dbReference type="Proteomes" id="UP001575652"/>
    </source>
</evidence>
<feature type="compositionally biased region" description="Low complexity" evidence="8">
    <location>
        <begin position="518"/>
        <end position="534"/>
    </location>
</feature>
<evidence type="ECO:0000256" key="5">
    <source>
        <dbReference type="ARBA" id="ARBA00022840"/>
    </source>
</evidence>
<reference evidence="12 13" key="1">
    <citation type="submission" date="2024-09" db="EMBL/GenBank/DDBJ databases">
        <authorList>
            <person name="Salinas-Garcia M.A."/>
            <person name="Prieme A."/>
        </authorList>
    </citation>
    <scope>NUCLEOTIDE SEQUENCE [LARGE SCALE GENOMIC DNA]</scope>
    <source>
        <strain evidence="12 13">DSM 21081</strain>
    </source>
</reference>
<sequence length="562" mass="60569">MNTEQHLTADGGAEEIEVEESLAIDEPPHEIAEQTFADFGVRADIVASLAAAGILHPFPIQSMTLPIALGGHDIIGQAKTGTGKTFGFGIPALQRVIGPDDDGYDQLPTPGAPQALIVAPTRELAVQVAADIAKASTQRNARIATIYGGRAYEPQIEQLQAGVEIVVGTPGRLIDLFKQKHLNLKNVRIVVLDEADEMLDLGFLPDVETLLAATPAIRQTMLFSATMPGPVVAMARRYMSHPTHIRAADPEDEGITKKDIRQVIYRAHQLDKDEVVARILQSEGRGRTIIFTKTKRSAAKLSEELMDRGFAAGSIHGDLGQGAREQALRAFRNNKVDVLVATDVAARGIDVDDVTHVINLQCPEDEKTYLHRVGRTGRAGNKGTAVTFVDWEDVPRWGLINKALGLDQPEPVETYSSSPHLYSDLDIPAGTKGRLPRNKRVLEGLAGEKLEDLGETGKKPSGRGESRGGRGDRGARGDRGDRSRGEGGGRHGHGHGRADRPTKESTGEDRSRRREEPAATGPASTGPATTDAATGDGGTAPRRRRSRTRRRNGEVVDRNESA</sequence>
<proteinExistence type="inferred from homology"/>
<dbReference type="PROSITE" id="PS00039">
    <property type="entry name" value="DEAD_ATP_HELICASE"/>
    <property type="match status" value="1"/>
</dbReference>
<name>A0ABV4UPM4_9MICC</name>
<keyword evidence="3 7" id="KW-0378">Hydrolase</keyword>
<dbReference type="EC" id="3.6.4.13" evidence="1"/>
<evidence type="ECO:0000259" key="10">
    <source>
        <dbReference type="PROSITE" id="PS51194"/>
    </source>
</evidence>
<evidence type="ECO:0000313" key="12">
    <source>
        <dbReference type="EMBL" id="MFB0835604.1"/>
    </source>
</evidence>
<dbReference type="Pfam" id="PF00271">
    <property type="entry name" value="Helicase_C"/>
    <property type="match status" value="1"/>
</dbReference>
<accession>A0ABV4UPM4</accession>
<protein>
    <recommendedName>
        <fullName evidence="1">RNA helicase</fullName>
        <ecNumber evidence="1">3.6.4.13</ecNumber>
    </recommendedName>
</protein>
<dbReference type="GO" id="GO:0004386">
    <property type="term" value="F:helicase activity"/>
    <property type="evidence" value="ECO:0007669"/>
    <property type="project" value="UniProtKB-KW"/>
</dbReference>
<feature type="domain" description="Helicase ATP-binding" evidence="9">
    <location>
        <begin position="65"/>
        <end position="245"/>
    </location>
</feature>
<dbReference type="InterPro" id="IPR000629">
    <property type="entry name" value="RNA-helicase_DEAD-box_CS"/>
</dbReference>
<dbReference type="PANTHER" id="PTHR47963:SF8">
    <property type="entry name" value="ATP-DEPENDENT RNA HELICASE DEAD"/>
    <property type="match status" value="1"/>
</dbReference>
<evidence type="ECO:0000256" key="8">
    <source>
        <dbReference type="SAM" id="MobiDB-lite"/>
    </source>
</evidence>
<dbReference type="InterPro" id="IPR050547">
    <property type="entry name" value="DEAD_box_RNA_helicases"/>
</dbReference>
<feature type="compositionally biased region" description="Basic residues" evidence="8">
    <location>
        <begin position="541"/>
        <end position="550"/>
    </location>
</feature>
<evidence type="ECO:0000259" key="11">
    <source>
        <dbReference type="PROSITE" id="PS51195"/>
    </source>
</evidence>
<dbReference type="GO" id="GO:0016787">
    <property type="term" value="F:hydrolase activity"/>
    <property type="evidence" value="ECO:0007669"/>
    <property type="project" value="UniProtKB-KW"/>
</dbReference>
<keyword evidence="4 7" id="KW-0347">Helicase</keyword>
<comment type="similarity">
    <text evidence="7">Belongs to the DEAD box helicase family.</text>
</comment>
<dbReference type="SUPFAM" id="SSF52540">
    <property type="entry name" value="P-loop containing nucleoside triphosphate hydrolases"/>
    <property type="match status" value="1"/>
</dbReference>
<comment type="caution">
    <text evidence="12">The sequence shown here is derived from an EMBL/GenBank/DDBJ whole genome shotgun (WGS) entry which is preliminary data.</text>
</comment>
<evidence type="ECO:0000256" key="1">
    <source>
        <dbReference type="ARBA" id="ARBA00012552"/>
    </source>
</evidence>
<evidence type="ECO:0000256" key="2">
    <source>
        <dbReference type="ARBA" id="ARBA00022741"/>
    </source>
</evidence>
<dbReference type="Proteomes" id="UP001575652">
    <property type="component" value="Unassembled WGS sequence"/>
</dbReference>
<dbReference type="InterPro" id="IPR044742">
    <property type="entry name" value="DEAD/DEAH_RhlB"/>
</dbReference>
<organism evidence="12 13">
    <name type="scientific">Arthrobacter halodurans</name>
    <dbReference type="NCBI Taxonomy" id="516699"/>
    <lineage>
        <taxon>Bacteria</taxon>
        <taxon>Bacillati</taxon>
        <taxon>Actinomycetota</taxon>
        <taxon>Actinomycetes</taxon>
        <taxon>Micrococcales</taxon>
        <taxon>Micrococcaceae</taxon>
        <taxon>Arthrobacter</taxon>
    </lineage>
</organism>
<feature type="domain" description="Helicase C-terminal" evidence="10">
    <location>
        <begin position="274"/>
        <end position="420"/>
    </location>
</feature>
<feature type="short sequence motif" description="Q motif" evidence="6">
    <location>
        <begin position="34"/>
        <end position="62"/>
    </location>
</feature>
<dbReference type="CDD" id="cd18787">
    <property type="entry name" value="SF2_C_DEAD"/>
    <property type="match status" value="1"/>
</dbReference>
<keyword evidence="5 7" id="KW-0067">ATP-binding</keyword>
<evidence type="ECO:0000256" key="6">
    <source>
        <dbReference type="PROSITE-ProRule" id="PRU00552"/>
    </source>
</evidence>
<feature type="compositionally biased region" description="Basic and acidic residues" evidence="8">
    <location>
        <begin position="551"/>
        <end position="562"/>
    </location>
</feature>
<evidence type="ECO:0000256" key="7">
    <source>
        <dbReference type="RuleBase" id="RU000492"/>
    </source>
</evidence>
<dbReference type="EMBL" id="JBHDLJ010000012">
    <property type="protein sequence ID" value="MFB0835604.1"/>
    <property type="molecule type" value="Genomic_DNA"/>
</dbReference>
<feature type="region of interest" description="Disordered" evidence="8">
    <location>
        <begin position="409"/>
        <end position="562"/>
    </location>
</feature>